<accession>A0A0F3MPP2</accession>
<dbReference type="PATRIC" id="fig|1359196.3.peg.73"/>
<reference evidence="1 2" key="1">
    <citation type="submission" date="2015-01" db="EMBL/GenBank/DDBJ databases">
        <title>Genome Sequencing of Rickettsiales.</title>
        <authorList>
            <person name="Daugherty S.C."/>
            <person name="Su Q."/>
            <person name="Abolude K."/>
            <person name="Beier-Sexton M."/>
            <person name="Carlyon J.A."/>
            <person name="Carter R."/>
            <person name="Day N.P."/>
            <person name="Dumler S.J."/>
            <person name="Dyachenko V."/>
            <person name="Godinez A."/>
            <person name="Kurtti T.J."/>
            <person name="Lichay M."/>
            <person name="Mullins K.E."/>
            <person name="Ott S."/>
            <person name="Pappas-Brown V."/>
            <person name="Paris D.H."/>
            <person name="Patel P."/>
            <person name="Richards A.L."/>
            <person name="Sadzewicz L."/>
            <person name="Sears K."/>
            <person name="Seidman D."/>
            <person name="Sengamalay N."/>
            <person name="Stenos J."/>
            <person name="Tallon L.J."/>
            <person name="Vincent G."/>
            <person name="Fraser C.M."/>
            <person name="Munderloh U."/>
            <person name="Dunning-Hotopp J.C."/>
        </authorList>
    </citation>
    <scope>NUCLEOTIDE SEQUENCE [LARGE SCALE GENOMIC DNA]</scope>
    <source>
        <strain evidence="1 2">Pedreira</strain>
    </source>
</reference>
<protein>
    <submittedName>
        <fullName evidence="1">Uncharacterized protein</fullName>
    </submittedName>
</protein>
<evidence type="ECO:0000313" key="1">
    <source>
        <dbReference type="EMBL" id="KJV57710.1"/>
    </source>
</evidence>
<organism evidence="1 2">
    <name type="scientific">Rickettsia felis str. Pedreira</name>
    <dbReference type="NCBI Taxonomy" id="1359196"/>
    <lineage>
        <taxon>Bacteria</taxon>
        <taxon>Pseudomonadati</taxon>
        <taxon>Pseudomonadota</taxon>
        <taxon>Alphaproteobacteria</taxon>
        <taxon>Rickettsiales</taxon>
        <taxon>Rickettsiaceae</taxon>
        <taxon>Rickettsieae</taxon>
        <taxon>Rickettsia</taxon>
        <taxon>spotted fever group</taxon>
    </lineage>
</organism>
<proteinExistence type="predicted"/>
<gene>
    <name evidence="1" type="ORF">RFEPED_0076</name>
</gene>
<comment type="caution">
    <text evidence="1">The sequence shown here is derived from an EMBL/GenBank/DDBJ whole genome shotgun (WGS) entry which is preliminary data.</text>
</comment>
<dbReference type="Proteomes" id="UP000033475">
    <property type="component" value="Unassembled WGS sequence"/>
</dbReference>
<dbReference type="AlphaFoldDB" id="A0A0F3MPP2"/>
<sequence length="49" mass="5546">MAVTNSIKDIKLKNFNKTVKRTLSSPDADKAFTSFIYDLASPKKKNITR</sequence>
<evidence type="ECO:0000313" key="2">
    <source>
        <dbReference type="Proteomes" id="UP000033475"/>
    </source>
</evidence>
<dbReference type="EMBL" id="LANQ01000001">
    <property type="protein sequence ID" value="KJV57710.1"/>
    <property type="molecule type" value="Genomic_DNA"/>
</dbReference>
<name>A0A0F3MPP2_RICFI</name>